<evidence type="ECO:0000313" key="2">
    <source>
        <dbReference type="Proteomes" id="UP000198398"/>
    </source>
</evidence>
<evidence type="ECO:0000313" key="1">
    <source>
        <dbReference type="EMBL" id="ASK65613.1"/>
    </source>
</evidence>
<dbReference type="RefSeq" id="WP_089064854.1">
    <property type="nucleotide sequence ID" value="NZ_CP022316.1"/>
</dbReference>
<dbReference type="KEGG" id="brv:CFK39_06930"/>
<reference evidence="2" key="1">
    <citation type="submission" date="2017-07" db="EMBL/GenBank/DDBJ databases">
        <title>Brachybacterium sp. VR2415.</title>
        <authorList>
            <person name="Tak E.J."/>
            <person name="Bae J.-W."/>
        </authorList>
    </citation>
    <scope>NUCLEOTIDE SEQUENCE [LARGE SCALE GENOMIC DNA]</scope>
    <source>
        <strain evidence="2">VR2415</strain>
    </source>
</reference>
<evidence type="ECO:0008006" key="3">
    <source>
        <dbReference type="Google" id="ProtNLM"/>
    </source>
</evidence>
<accession>A0A220UD15</accession>
<gene>
    <name evidence="1" type="ORF">CFK39_06930</name>
</gene>
<sequence length="308" mass="33479">MTAGASSRSTELLIVPTAHLTASTPDSVVSHARDRLLAWRPDLIAVEALPGELVVQYEQRSGGFADFSVGGAPHARRGAELVGAGPEVIWSSRYRALDVSVAVRDRVLAWLGAREPLNALLLPYERADLPADVADFLEELASGAWEAVRIGAQLGRTLGHSSLVHVDDHPETEGSEISPSDMERVFAAQKPRISELLDELEVPDAAPQDLWAQWRFHATPRARQLFERLESAEWVAAEAETPRAHRVILALWRARNLAMAARLRAASAAVPGGRMVLIVGAAHEMPLRTALGAGQYDLRLVELEELGT</sequence>
<name>A0A220UD15_9MICO</name>
<dbReference type="OrthoDB" id="69432at2"/>
<protein>
    <recommendedName>
        <fullName evidence="3">TraB/GumN family protein</fullName>
    </recommendedName>
</protein>
<organism evidence="1 2">
    <name type="scientific">Brachybacterium avium</name>
    <dbReference type="NCBI Taxonomy" id="2017485"/>
    <lineage>
        <taxon>Bacteria</taxon>
        <taxon>Bacillati</taxon>
        <taxon>Actinomycetota</taxon>
        <taxon>Actinomycetes</taxon>
        <taxon>Micrococcales</taxon>
        <taxon>Dermabacteraceae</taxon>
        <taxon>Brachybacterium</taxon>
    </lineage>
</organism>
<dbReference type="Proteomes" id="UP000198398">
    <property type="component" value="Chromosome"/>
</dbReference>
<dbReference type="AlphaFoldDB" id="A0A220UD15"/>
<keyword evidence="2" id="KW-1185">Reference proteome</keyword>
<proteinExistence type="predicted"/>
<dbReference type="EMBL" id="CP022316">
    <property type="protein sequence ID" value="ASK65613.1"/>
    <property type="molecule type" value="Genomic_DNA"/>
</dbReference>